<feature type="compositionally biased region" description="Low complexity" evidence="1">
    <location>
        <begin position="487"/>
        <end position="499"/>
    </location>
</feature>
<dbReference type="WBParaSite" id="Pan_g9912.t2">
    <property type="protein sequence ID" value="Pan_g9912.t2"/>
    <property type="gene ID" value="Pan_g9912"/>
</dbReference>
<feature type="region of interest" description="Disordered" evidence="1">
    <location>
        <begin position="114"/>
        <end position="158"/>
    </location>
</feature>
<accession>A0A7E4WBY8</accession>
<proteinExistence type="predicted"/>
<feature type="region of interest" description="Disordered" evidence="1">
    <location>
        <begin position="338"/>
        <end position="499"/>
    </location>
</feature>
<evidence type="ECO:0000313" key="2">
    <source>
        <dbReference type="Proteomes" id="UP000492821"/>
    </source>
</evidence>
<dbReference type="Proteomes" id="UP000492821">
    <property type="component" value="Unassembled WGS sequence"/>
</dbReference>
<name>A0A7E4WBY8_PANRE</name>
<keyword evidence="2" id="KW-1185">Reference proteome</keyword>
<feature type="compositionally biased region" description="Basic and acidic residues" evidence="1">
    <location>
        <begin position="392"/>
        <end position="404"/>
    </location>
</feature>
<reference evidence="3" key="2">
    <citation type="submission" date="2020-10" db="UniProtKB">
        <authorList>
            <consortium name="WormBaseParasite"/>
        </authorList>
    </citation>
    <scope>IDENTIFICATION</scope>
</reference>
<organism evidence="2 3">
    <name type="scientific">Panagrellus redivivus</name>
    <name type="common">Microworm</name>
    <dbReference type="NCBI Taxonomy" id="6233"/>
    <lineage>
        <taxon>Eukaryota</taxon>
        <taxon>Metazoa</taxon>
        <taxon>Ecdysozoa</taxon>
        <taxon>Nematoda</taxon>
        <taxon>Chromadorea</taxon>
        <taxon>Rhabditida</taxon>
        <taxon>Tylenchina</taxon>
        <taxon>Panagrolaimomorpha</taxon>
        <taxon>Panagrolaimoidea</taxon>
        <taxon>Panagrolaimidae</taxon>
        <taxon>Panagrellus</taxon>
    </lineage>
</organism>
<evidence type="ECO:0000256" key="1">
    <source>
        <dbReference type="SAM" id="MobiDB-lite"/>
    </source>
</evidence>
<protein>
    <submittedName>
        <fullName evidence="3">WH1 domain-containing protein</fullName>
    </submittedName>
</protein>
<reference evidence="2" key="1">
    <citation type="journal article" date="2013" name="Genetics">
        <title>The draft genome and transcriptome of Panagrellus redivivus are shaped by the harsh demands of a free-living lifestyle.</title>
        <authorList>
            <person name="Srinivasan J."/>
            <person name="Dillman A.R."/>
            <person name="Macchietto M.G."/>
            <person name="Heikkinen L."/>
            <person name="Lakso M."/>
            <person name="Fracchia K.M."/>
            <person name="Antoshechkin I."/>
            <person name="Mortazavi A."/>
            <person name="Wong G."/>
            <person name="Sternberg P.W."/>
        </authorList>
    </citation>
    <scope>NUCLEOTIDE SEQUENCE [LARGE SCALE GENOMIC DNA]</scope>
    <source>
        <strain evidence="2">MT8872</strain>
    </source>
</reference>
<feature type="compositionally biased region" description="Polar residues" evidence="1">
    <location>
        <begin position="461"/>
        <end position="474"/>
    </location>
</feature>
<feature type="region of interest" description="Disordered" evidence="1">
    <location>
        <begin position="297"/>
        <end position="319"/>
    </location>
</feature>
<dbReference type="AlphaFoldDB" id="A0A7E4WBY8"/>
<evidence type="ECO:0000313" key="3">
    <source>
        <dbReference type="WBParaSite" id="Pan_g9912.t2"/>
    </source>
</evidence>
<feature type="compositionally biased region" description="Polar residues" evidence="1">
    <location>
        <begin position="379"/>
        <end position="389"/>
    </location>
</feature>
<sequence>MSFPMFNFGPNPDDIHYLHLDTIVQGKGPDRLKYLDLEGRWTLSGRSIPYISAAFNHIEELNYAKGAIFDIVEPALNAIGGVSWTPEQQEIKEEVVERKKKPFTIPVPPVVAVDGEVPPSPREIVPHRSAGYGPAHQKRKLSVPDRSRSNSVNSRGASPVPEFNKYAVKYGSKGETMATLSRGSSGVFTGDSDDDLPPPPACLMKQDSGKSIGAILSELNAFNRKSLRNISDIIRKPFQPPPTPHDKLMESISGFDKSKLKHVEPRESKGPVLAALSRKKPFEELYVVIPIGQKTGRDEGCQTDSGFEDSPLSPTFTESSYDDLYSMDDLCYSPASTESSDLISLAPTPPEPSDSDNVTSYGTKWGSPGGRDDAGYGSAVSSGAPSPNLSYLKKEDDGSIDRYPHRTQAISPLPEHRPVYDSDYDPSYLKKATESYQNASVEIKTRADRASQYGRHRHTDYSSGSEQSSPNKRPQTAEEYLLESYHRTSTTTAPTTRRY</sequence>